<dbReference type="EMBL" id="JBHSJF010000002">
    <property type="protein sequence ID" value="MFC5067007.1"/>
    <property type="molecule type" value="Genomic_DNA"/>
</dbReference>
<name>A0ABV9YYV9_9HYPH</name>
<comment type="caution">
    <text evidence="1">The sequence shown here is derived from an EMBL/GenBank/DDBJ whole genome shotgun (WGS) entry which is preliminary data.</text>
</comment>
<evidence type="ECO:0000313" key="2">
    <source>
        <dbReference type="Proteomes" id="UP001595796"/>
    </source>
</evidence>
<sequence>MPEPIELIIVDDPDIDTLIEKCVTARQCADRLGLDVTCHLLDMALLELSFAAPPAPTTARRPN</sequence>
<evidence type="ECO:0000313" key="1">
    <source>
        <dbReference type="EMBL" id="MFC5067007.1"/>
    </source>
</evidence>
<reference evidence="2" key="1">
    <citation type="journal article" date="2019" name="Int. J. Syst. Evol. Microbiol.">
        <title>The Global Catalogue of Microorganisms (GCM) 10K type strain sequencing project: providing services to taxonomists for standard genome sequencing and annotation.</title>
        <authorList>
            <consortium name="The Broad Institute Genomics Platform"/>
            <consortium name="The Broad Institute Genome Sequencing Center for Infectious Disease"/>
            <person name="Wu L."/>
            <person name="Ma J."/>
        </authorList>
    </citation>
    <scope>NUCLEOTIDE SEQUENCE [LARGE SCALE GENOMIC DNA]</scope>
    <source>
        <strain evidence="2">CGMCC 1.16444</strain>
    </source>
</reference>
<keyword evidence="2" id="KW-1185">Reference proteome</keyword>
<organism evidence="1 2">
    <name type="scientific">Flaviflagellibacter deserti</name>
    <dbReference type="NCBI Taxonomy" id="2267266"/>
    <lineage>
        <taxon>Bacteria</taxon>
        <taxon>Pseudomonadati</taxon>
        <taxon>Pseudomonadota</taxon>
        <taxon>Alphaproteobacteria</taxon>
        <taxon>Hyphomicrobiales</taxon>
        <taxon>Flaviflagellibacter</taxon>
    </lineage>
</organism>
<accession>A0ABV9YYV9</accession>
<dbReference type="RefSeq" id="WP_114958732.1">
    <property type="nucleotide sequence ID" value="NZ_JBHSJF010000002.1"/>
</dbReference>
<dbReference type="Proteomes" id="UP001595796">
    <property type="component" value="Unassembled WGS sequence"/>
</dbReference>
<protein>
    <submittedName>
        <fullName evidence="1">Uncharacterized protein</fullName>
    </submittedName>
</protein>
<proteinExistence type="predicted"/>
<gene>
    <name evidence="1" type="ORF">ACFPFW_03150</name>
</gene>